<evidence type="ECO:0000313" key="3">
    <source>
        <dbReference type="EMBL" id="AHH19595.1"/>
    </source>
</evidence>
<feature type="chain" id="PRO_5004873276" description="Transmembrane protein" evidence="2">
    <location>
        <begin position="28"/>
        <end position="231"/>
    </location>
</feature>
<dbReference type="EMBL" id="CP006850">
    <property type="protein sequence ID" value="AHH19595.1"/>
    <property type="molecule type" value="Genomic_DNA"/>
</dbReference>
<evidence type="ECO:0000256" key="1">
    <source>
        <dbReference type="SAM" id="MobiDB-lite"/>
    </source>
</evidence>
<dbReference type="eggNOG" id="ENOG5032P3B">
    <property type="taxonomic scope" value="Bacteria"/>
</dbReference>
<dbReference type="RefSeq" id="WP_025350990.1">
    <property type="nucleotide sequence ID" value="NZ_CP006850.1"/>
</dbReference>
<protein>
    <recommendedName>
        <fullName evidence="5">Transmembrane protein</fullName>
    </recommendedName>
</protein>
<dbReference type="Proteomes" id="UP000019150">
    <property type="component" value="Chromosome"/>
</dbReference>
<dbReference type="OrthoDB" id="4559576at2"/>
<sequence>MKTTTRGVAATTLVATALVAAAAGAHADTTTPPSQWSATDLAPGVRYTDDTATGTAALQTPLGAVAIRPGQFDLRDATGATLLGTPIQVPAPTADATRAPESAAAQVDSAPATPPGGDQLSDLDQAVKAASPHMGMGMAVGSMAGSVVGALLGCPLGMATGGTLVSLASAGTLSVPAMAAACLVGVVAVGGLGASVGGAAVAIPVGIAAGTQKYNQLQAEHARERSAPPVG</sequence>
<accession>W5TJR0</accession>
<feature type="signal peptide" evidence="2">
    <location>
        <begin position="1"/>
        <end position="27"/>
    </location>
</feature>
<keyword evidence="2" id="KW-0732">Signal</keyword>
<dbReference type="PATRIC" id="fig|1415166.3.peg.4957"/>
<evidence type="ECO:0000256" key="2">
    <source>
        <dbReference type="SAM" id="SignalP"/>
    </source>
</evidence>
<dbReference type="HOGENOM" id="CLU_1198775_0_0_11"/>
<proteinExistence type="predicted"/>
<dbReference type="STRING" id="1415166.NONO_c48110"/>
<name>W5TJR0_9NOCA</name>
<organism evidence="3 4">
    <name type="scientific">Nocardia nova SH22a</name>
    <dbReference type="NCBI Taxonomy" id="1415166"/>
    <lineage>
        <taxon>Bacteria</taxon>
        <taxon>Bacillati</taxon>
        <taxon>Actinomycetota</taxon>
        <taxon>Actinomycetes</taxon>
        <taxon>Mycobacteriales</taxon>
        <taxon>Nocardiaceae</taxon>
        <taxon>Nocardia</taxon>
    </lineage>
</organism>
<evidence type="ECO:0000313" key="4">
    <source>
        <dbReference type="Proteomes" id="UP000019150"/>
    </source>
</evidence>
<keyword evidence="4" id="KW-1185">Reference proteome</keyword>
<evidence type="ECO:0008006" key="5">
    <source>
        <dbReference type="Google" id="ProtNLM"/>
    </source>
</evidence>
<dbReference type="KEGG" id="nno:NONO_c48110"/>
<feature type="region of interest" description="Disordered" evidence="1">
    <location>
        <begin position="86"/>
        <end position="121"/>
    </location>
</feature>
<dbReference type="AlphaFoldDB" id="W5TJR0"/>
<gene>
    <name evidence="3" type="ORF">NONO_c48110</name>
</gene>
<reference evidence="3 4" key="1">
    <citation type="journal article" date="2014" name="Appl. Environ. Microbiol.">
        <title>Insights into the Microbial Degradation of Rubber and Gutta-Percha by Analysis of the Complete Genome of Nocardia nova SH22a.</title>
        <authorList>
            <person name="Luo Q."/>
            <person name="Hiessl S."/>
            <person name="Poehlein A."/>
            <person name="Daniel R."/>
            <person name="Steinbuchel A."/>
        </authorList>
    </citation>
    <scope>NUCLEOTIDE SEQUENCE [LARGE SCALE GENOMIC DNA]</scope>
    <source>
        <strain evidence="3">SH22a</strain>
    </source>
</reference>